<dbReference type="Gene3D" id="2.60.120.260">
    <property type="entry name" value="Galactose-binding domain-like"/>
    <property type="match status" value="1"/>
</dbReference>
<feature type="domain" description="CBM-cenC" evidence="3">
    <location>
        <begin position="574"/>
        <end position="672"/>
    </location>
</feature>
<dbReference type="Pfam" id="PF06605">
    <property type="entry name" value="Prophage_tail"/>
    <property type="match status" value="1"/>
</dbReference>
<reference evidence="5" key="1">
    <citation type="journal article" date="2021" name="Proc. Natl. Acad. Sci. U.S.A.">
        <title>A Catalog of Tens of Thousands of Viruses from Human Metagenomes Reveals Hidden Associations with Chronic Diseases.</title>
        <authorList>
            <person name="Tisza M.J."/>
            <person name="Buck C.B."/>
        </authorList>
    </citation>
    <scope>NUCLEOTIDE SEQUENCE</scope>
    <source>
        <strain evidence="5">Ct7dP4</strain>
    </source>
</reference>
<feature type="coiled-coil region" evidence="2">
    <location>
        <begin position="359"/>
        <end position="397"/>
    </location>
</feature>
<name>A0A8S5TNJ7_9CAUD</name>
<dbReference type="NCBIfam" id="TIGR01665">
    <property type="entry name" value="put_anti_recept"/>
    <property type="match status" value="1"/>
</dbReference>
<organism evidence="5">
    <name type="scientific">Siphoviridae sp. ct7dP4</name>
    <dbReference type="NCBI Taxonomy" id="2827787"/>
    <lineage>
        <taxon>Viruses</taxon>
        <taxon>Duplodnaviria</taxon>
        <taxon>Heunggongvirae</taxon>
        <taxon>Uroviricota</taxon>
        <taxon>Caudoviricetes</taxon>
    </lineage>
</organism>
<proteinExistence type="predicted"/>
<evidence type="ECO:0000259" key="4">
    <source>
        <dbReference type="Pfam" id="PF06605"/>
    </source>
</evidence>
<evidence type="ECO:0000313" key="5">
    <source>
        <dbReference type="EMBL" id="DAF64707.1"/>
    </source>
</evidence>
<dbReference type="InterPro" id="IPR010572">
    <property type="entry name" value="Tail_dom"/>
</dbReference>
<dbReference type="InterPro" id="IPR007119">
    <property type="entry name" value="Phage_tail_spike_N"/>
</dbReference>
<evidence type="ECO:0000256" key="1">
    <source>
        <dbReference type="ARBA" id="ARBA00022801"/>
    </source>
</evidence>
<sequence>MIYLQEGNFPLNEAFSSEIVQEANSTYQLTFKFPTSDPKWAVLTPETELVADDLHGEQYFTIFEVEKQHGYVTVYANQVATLLNGYSINKINVDRVNGATVMNALVAGFKRETPFTFFSDVMSKHTLNLKDISAMEALAKDKHSIVGQWGGDLVRDKYSVRLLEHGGIENESLFAYKKNMKSFQETKSTKELRTRIHFKKVIEAHEEGKKDQILTVTIDSPLINKYKHIYEADMEVQDQDVVDQKTLEEYGKRYFRETLCDMIEESLEIDVVGQADQPVHMFDIVSIFHEGYDVDLRKKITKYKFNPMSIKLVSIGFGEVSRTLADSISGMVNDSVDKKMKSYDAEYEAKVQKLVDNANAEYDKQAKELEHKITDGIEQAKSQAEVVKREINGIITQKISDSKKSTDLEIEKINLKAQEALDKAGTILDTNQLSYQIKQQILNSTDLSRKVTETFNQTESGVIYNKIYQNIREEFTSKSDGDYLFAKAGLTNQKLDDIDNKIAKQTVEFNKLTESNKLYERILGTSETGAPDQLSRLVMSSQIFQTEVGKYVTDDNNLIVNSMTMDKNTLVGNNNPKASVSVNDGIFTIKAQGLTGYNWTGFSLPIYVKKVYHGETYTLGFKYRIREYPDVSFAFNIKNHGLNKTLTWANIGENRPPLNEWQEFQKTFSIQEDFAFGEDVNYPFYIFLSKNGWIEFKEPILVRGSNTGPYKPSQFDDAYKTANKTRELAEATRTQVTQLAGSYSIQNINSAGDLISGVNLGADGTNRFVGKLTHITGETQIDNAVIKSAMVDKLKTGNFESGSVTTQIIASNAVTADKLLVDSAMINKLVTNQAFIRELMAQKAFITQLASIDFSAERIKGGRLESNTGSLVFDLDNSAMNMLTDTAVIRRVFNNFPTQFIRYGTHIENGNRFSKTIIGSNRDGTENSGNRTFSGIEIYNSTNENVEDYTKFYADKLYLQHSEYKQGWIIQNAGKPRIAPLNGTTYSEMIASDFRMIYTADGNHRSVGTYLWDLLTCFGILQRYGWDLKNSAAQSHIGSVLSKYNYR</sequence>
<keyword evidence="2" id="KW-0175">Coiled coil</keyword>
<dbReference type="InterPro" id="IPR003305">
    <property type="entry name" value="CenC_carb-bd"/>
</dbReference>
<dbReference type="GO" id="GO:0016798">
    <property type="term" value="F:hydrolase activity, acting on glycosyl bonds"/>
    <property type="evidence" value="ECO:0007669"/>
    <property type="project" value="InterPro"/>
</dbReference>
<keyword evidence="1" id="KW-0378">Hydrolase</keyword>
<protein>
    <submittedName>
        <fullName evidence="5">Neck appendage protein</fullName>
    </submittedName>
</protein>
<feature type="domain" description="Tail spike" evidence="4">
    <location>
        <begin position="120"/>
        <end position="330"/>
    </location>
</feature>
<evidence type="ECO:0000259" key="3">
    <source>
        <dbReference type="Pfam" id="PF02018"/>
    </source>
</evidence>
<evidence type="ECO:0000256" key="2">
    <source>
        <dbReference type="SAM" id="Coils"/>
    </source>
</evidence>
<dbReference type="EMBL" id="BK032866">
    <property type="protein sequence ID" value="DAF64707.1"/>
    <property type="molecule type" value="Genomic_DNA"/>
</dbReference>
<dbReference type="Pfam" id="PF02018">
    <property type="entry name" value="CBM_4_9"/>
    <property type="match status" value="1"/>
</dbReference>
<accession>A0A8S5TNJ7</accession>